<organism evidence="1 2">
    <name type="scientific">Staurois parvus</name>
    <dbReference type="NCBI Taxonomy" id="386267"/>
    <lineage>
        <taxon>Eukaryota</taxon>
        <taxon>Metazoa</taxon>
        <taxon>Chordata</taxon>
        <taxon>Craniata</taxon>
        <taxon>Vertebrata</taxon>
        <taxon>Euteleostomi</taxon>
        <taxon>Amphibia</taxon>
        <taxon>Batrachia</taxon>
        <taxon>Anura</taxon>
        <taxon>Neobatrachia</taxon>
        <taxon>Ranoidea</taxon>
        <taxon>Ranidae</taxon>
        <taxon>Staurois</taxon>
    </lineage>
</organism>
<dbReference type="Proteomes" id="UP001162483">
    <property type="component" value="Unassembled WGS sequence"/>
</dbReference>
<keyword evidence="2" id="KW-1185">Reference proteome</keyword>
<dbReference type="EMBL" id="CATNWA010017692">
    <property type="protein sequence ID" value="CAI9602458.1"/>
    <property type="molecule type" value="Genomic_DNA"/>
</dbReference>
<comment type="caution">
    <text evidence="1">The sequence shown here is derived from an EMBL/GenBank/DDBJ whole genome shotgun (WGS) entry which is preliminary data.</text>
</comment>
<evidence type="ECO:0000313" key="1">
    <source>
        <dbReference type="EMBL" id="CAI9602458.1"/>
    </source>
</evidence>
<feature type="non-terminal residue" evidence="1">
    <location>
        <position position="43"/>
    </location>
</feature>
<name>A0ABN9FZB7_9NEOB</name>
<reference evidence="1" key="1">
    <citation type="submission" date="2023-05" db="EMBL/GenBank/DDBJ databases">
        <authorList>
            <person name="Stuckert A."/>
        </authorList>
    </citation>
    <scope>NUCLEOTIDE SEQUENCE</scope>
</reference>
<gene>
    <name evidence="1" type="ORF">SPARVUS_LOCUS13139891</name>
</gene>
<protein>
    <submittedName>
        <fullName evidence="1">Uncharacterized protein</fullName>
    </submittedName>
</protein>
<evidence type="ECO:0000313" key="2">
    <source>
        <dbReference type="Proteomes" id="UP001162483"/>
    </source>
</evidence>
<accession>A0ABN9FZB7</accession>
<sequence length="43" mass="5235">MHSPKNAHQTENVQSVSKPLFYQDIFRGQWKKRGIREEERIKH</sequence>
<proteinExistence type="predicted"/>